<evidence type="ECO:0000256" key="1">
    <source>
        <dbReference type="SAM" id="MobiDB-lite"/>
    </source>
</evidence>
<accession>A0A6J6DJ73</accession>
<feature type="compositionally biased region" description="Polar residues" evidence="1">
    <location>
        <begin position="62"/>
        <end position="75"/>
    </location>
</feature>
<protein>
    <submittedName>
        <fullName evidence="2">Unannotated protein</fullName>
    </submittedName>
</protein>
<reference evidence="2" key="1">
    <citation type="submission" date="2020-05" db="EMBL/GenBank/DDBJ databases">
        <authorList>
            <person name="Chiriac C."/>
            <person name="Salcher M."/>
            <person name="Ghai R."/>
            <person name="Kavagutti S V."/>
        </authorList>
    </citation>
    <scope>NUCLEOTIDE SEQUENCE</scope>
</reference>
<dbReference type="EMBL" id="CAEZTC010000098">
    <property type="protein sequence ID" value="CAB4561368.1"/>
    <property type="molecule type" value="Genomic_DNA"/>
</dbReference>
<sequence>MRMRASLANTRRSNSLAISIFLSVGNAARSSSHNFCSTTATPSGSARPANSSGVPKVAFSRASANTSRQEVSSNAPADDAPVRPSTMTVMDTLWLCADTKCSISWLRTRISVSLLRPRCAAICSPGCASATMASAIACRSSTARPLMRQFHQWSWTSHAMWVDHHLLARLVHLCHRFLGYPLQSHCPKGQYLQALVVHYQSGCLREVAR</sequence>
<organism evidence="2">
    <name type="scientific">freshwater metagenome</name>
    <dbReference type="NCBI Taxonomy" id="449393"/>
    <lineage>
        <taxon>unclassified sequences</taxon>
        <taxon>metagenomes</taxon>
        <taxon>ecological metagenomes</taxon>
    </lineage>
</organism>
<proteinExistence type="predicted"/>
<feature type="compositionally biased region" description="Polar residues" evidence="1">
    <location>
        <begin position="37"/>
        <end position="53"/>
    </location>
</feature>
<dbReference type="AlphaFoldDB" id="A0A6J6DJ73"/>
<name>A0A6J6DJ73_9ZZZZ</name>
<feature type="region of interest" description="Disordered" evidence="1">
    <location>
        <begin position="37"/>
        <end position="83"/>
    </location>
</feature>
<evidence type="ECO:0000313" key="2">
    <source>
        <dbReference type="EMBL" id="CAB4561368.1"/>
    </source>
</evidence>
<gene>
    <name evidence="2" type="ORF">UFOPK1572_00858</name>
</gene>